<dbReference type="GO" id="GO:0022857">
    <property type="term" value="F:transmembrane transporter activity"/>
    <property type="evidence" value="ECO:0007669"/>
    <property type="project" value="InterPro"/>
</dbReference>
<protein>
    <submittedName>
        <fullName evidence="3">Uncharacterized protein</fullName>
    </submittedName>
</protein>
<keyword evidence="2" id="KW-1133">Transmembrane helix</keyword>
<evidence type="ECO:0000313" key="4">
    <source>
        <dbReference type="Proteomes" id="UP000799118"/>
    </source>
</evidence>
<gene>
    <name evidence="3" type="ORF">BT96DRAFT_987122</name>
</gene>
<name>A0A6A4IDH3_9AGAR</name>
<feature type="transmembrane region" description="Helical" evidence="2">
    <location>
        <begin position="30"/>
        <end position="55"/>
    </location>
</feature>
<dbReference type="PANTHER" id="PTHR31806">
    <property type="entry name" value="PURINE-CYTOSINE PERMEASE FCY2-RELATED"/>
    <property type="match status" value="1"/>
</dbReference>
<reference evidence="3" key="1">
    <citation type="journal article" date="2019" name="Environ. Microbiol.">
        <title>Fungal ecological strategies reflected in gene transcription - a case study of two litter decomposers.</title>
        <authorList>
            <person name="Barbi F."/>
            <person name="Kohler A."/>
            <person name="Barry K."/>
            <person name="Baskaran P."/>
            <person name="Daum C."/>
            <person name="Fauchery L."/>
            <person name="Ihrmark K."/>
            <person name="Kuo A."/>
            <person name="LaButti K."/>
            <person name="Lipzen A."/>
            <person name="Morin E."/>
            <person name="Grigoriev I.V."/>
            <person name="Henrissat B."/>
            <person name="Lindahl B."/>
            <person name="Martin F."/>
        </authorList>
    </citation>
    <scope>NUCLEOTIDE SEQUENCE</scope>
    <source>
        <strain evidence="3">JB14</strain>
    </source>
</reference>
<dbReference type="GO" id="GO:0005886">
    <property type="term" value="C:plasma membrane"/>
    <property type="evidence" value="ECO:0007669"/>
    <property type="project" value="TreeGrafter"/>
</dbReference>
<proteinExistence type="predicted"/>
<accession>A0A6A4IDH3</accession>
<feature type="transmembrane region" description="Helical" evidence="2">
    <location>
        <begin position="84"/>
        <end position="115"/>
    </location>
</feature>
<organism evidence="3 4">
    <name type="scientific">Gymnopus androsaceus JB14</name>
    <dbReference type="NCBI Taxonomy" id="1447944"/>
    <lineage>
        <taxon>Eukaryota</taxon>
        <taxon>Fungi</taxon>
        <taxon>Dikarya</taxon>
        <taxon>Basidiomycota</taxon>
        <taxon>Agaricomycotina</taxon>
        <taxon>Agaricomycetes</taxon>
        <taxon>Agaricomycetidae</taxon>
        <taxon>Agaricales</taxon>
        <taxon>Marasmiineae</taxon>
        <taxon>Omphalotaceae</taxon>
        <taxon>Gymnopus</taxon>
    </lineage>
</organism>
<dbReference type="OrthoDB" id="2116389at2759"/>
<dbReference type="AlphaFoldDB" id="A0A6A4IDH3"/>
<sequence length="200" mass="21835">MPYHQHVRILHIDIERYPWGTLASVADSNLIWNVGIVIVVVISLFAAVAAAASAVPAWEQGYNNSNVGGQLEAMLSPVGDFGKFLTVLLSLSIAVVPRYVFSIVATAIVLPIAIVGSHKFYDTLENFLGLIGYWCSALIAVVLIEHWIFRKRQFSEYHLQNWNVPKRLVPSGLAGIAAGVASFGLVVPCMSQIWFTGPTV</sequence>
<keyword evidence="2" id="KW-0812">Transmembrane</keyword>
<evidence type="ECO:0000313" key="3">
    <source>
        <dbReference type="EMBL" id="KAE9406854.1"/>
    </source>
</evidence>
<dbReference type="PANTHER" id="PTHR31806:SF5">
    <property type="entry name" value="PURINE-CYTOSINE PERMEASE FCY21"/>
    <property type="match status" value="1"/>
</dbReference>
<keyword evidence="2" id="KW-0472">Membrane</keyword>
<dbReference type="EMBL" id="ML769399">
    <property type="protein sequence ID" value="KAE9406854.1"/>
    <property type="molecule type" value="Genomic_DNA"/>
</dbReference>
<feature type="transmembrane region" description="Helical" evidence="2">
    <location>
        <begin position="127"/>
        <end position="148"/>
    </location>
</feature>
<dbReference type="Proteomes" id="UP000799118">
    <property type="component" value="Unassembled WGS sequence"/>
</dbReference>
<dbReference type="Gene3D" id="1.10.4160.10">
    <property type="entry name" value="Hydantoin permease"/>
    <property type="match status" value="1"/>
</dbReference>
<evidence type="ECO:0000256" key="2">
    <source>
        <dbReference type="SAM" id="Phobius"/>
    </source>
</evidence>
<feature type="transmembrane region" description="Helical" evidence="2">
    <location>
        <begin position="168"/>
        <end position="195"/>
    </location>
</feature>
<evidence type="ECO:0000256" key="1">
    <source>
        <dbReference type="ARBA" id="ARBA00022448"/>
    </source>
</evidence>
<keyword evidence="4" id="KW-1185">Reference proteome</keyword>
<dbReference type="InterPro" id="IPR026030">
    <property type="entry name" value="Pur-cyt_permease_Fcy2/21/22"/>
</dbReference>
<keyword evidence="1" id="KW-0813">Transport</keyword>